<sequence>MAKKRKKKKNTKHKLLSSNFEFHGAWINPDWQSSGNALILFARKLPSGLLAFVHFAIVGKRCDDCFIVDRITEERFRTDFLSDRKLLKVEEDVIKNTLRGVVRANKEEQSEVPKEFYDALKLVGTIDWQVEEQPQDFTGHILRYTMVKDRDDVEVEIRQTSVFEESEQSTDGAREFLWIESRKKGVFAKKELKTVGRVRFTDEELIIEVTEGEDEEFLDRKILQYLGACIESQDE</sequence>
<name>A0A5S9IR30_UABAM</name>
<proteinExistence type="predicted"/>
<gene>
    <name evidence="1" type="ORF">UABAM_03984</name>
</gene>
<reference evidence="1 2" key="1">
    <citation type="submission" date="2019-08" db="EMBL/GenBank/DDBJ databases">
        <title>Complete genome sequence of Candidatus Uab amorphum.</title>
        <authorList>
            <person name="Shiratori T."/>
            <person name="Suzuki S."/>
            <person name="Kakizawa Y."/>
            <person name="Ishida K."/>
        </authorList>
    </citation>
    <scope>NUCLEOTIDE SEQUENCE [LARGE SCALE GENOMIC DNA]</scope>
    <source>
        <strain evidence="1 2">SRT547</strain>
    </source>
</reference>
<accession>A0A5S9IR30</accession>
<keyword evidence="2" id="KW-1185">Reference proteome</keyword>
<dbReference type="AlphaFoldDB" id="A0A5S9IR30"/>
<dbReference type="Proteomes" id="UP000326354">
    <property type="component" value="Chromosome"/>
</dbReference>
<evidence type="ECO:0000313" key="1">
    <source>
        <dbReference type="EMBL" id="BBM85610.1"/>
    </source>
</evidence>
<dbReference type="EMBL" id="AP019860">
    <property type="protein sequence ID" value="BBM85610.1"/>
    <property type="molecule type" value="Genomic_DNA"/>
</dbReference>
<organism evidence="1 2">
    <name type="scientific">Uabimicrobium amorphum</name>
    <dbReference type="NCBI Taxonomy" id="2596890"/>
    <lineage>
        <taxon>Bacteria</taxon>
        <taxon>Pseudomonadati</taxon>
        <taxon>Planctomycetota</taxon>
        <taxon>Candidatus Uabimicrobiia</taxon>
        <taxon>Candidatus Uabimicrobiales</taxon>
        <taxon>Candidatus Uabimicrobiaceae</taxon>
        <taxon>Candidatus Uabimicrobium</taxon>
    </lineage>
</organism>
<dbReference type="RefSeq" id="WP_151969704.1">
    <property type="nucleotide sequence ID" value="NZ_AP019860.1"/>
</dbReference>
<dbReference type="KEGG" id="uam:UABAM_03984"/>
<evidence type="ECO:0000313" key="2">
    <source>
        <dbReference type="Proteomes" id="UP000326354"/>
    </source>
</evidence>
<protein>
    <submittedName>
        <fullName evidence="1">Uncharacterized protein</fullName>
    </submittedName>
</protein>